<gene>
    <name evidence="2" type="ORF">V5F30_11040</name>
</gene>
<protein>
    <submittedName>
        <fullName evidence="2">GDSL-type esterase/lipase family protein</fullName>
    </submittedName>
</protein>
<dbReference type="Gene3D" id="3.40.50.1110">
    <property type="entry name" value="SGNH hydrolase"/>
    <property type="match status" value="1"/>
</dbReference>
<evidence type="ECO:0000313" key="2">
    <source>
        <dbReference type="EMBL" id="MFG1252740.1"/>
    </source>
</evidence>
<reference evidence="2 3" key="1">
    <citation type="submission" date="2024-02" db="EMBL/GenBank/DDBJ databases">
        <title>Expansion and revision of Xanthobacter and proposal of Roseixanthobacter gen. nov.</title>
        <authorList>
            <person name="Soltysiak M.P.M."/>
            <person name="Jalihal A."/>
            <person name="Ory A."/>
            <person name="Chrisophersen C."/>
            <person name="Lee A.D."/>
            <person name="Boulton J."/>
            <person name="Springer M."/>
        </authorList>
    </citation>
    <scope>NUCLEOTIDE SEQUENCE [LARGE SCALE GENOMIC DNA]</scope>
    <source>
        <strain evidence="2 3">CB5</strain>
    </source>
</reference>
<organism evidence="2 3">
    <name type="scientific">Xanthobacter aminoxidans</name>
    <dbReference type="NCBI Taxonomy" id="186280"/>
    <lineage>
        <taxon>Bacteria</taxon>
        <taxon>Pseudomonadati</taxon>
        <taxon>Pseudomonadota</taxon>
        <taxon>Alphaproteobacteria</taxon>
        <taxon>Hyphomicrobiales</taxon>
        <taxon>Xanthobacteraceae</taxon>
        <taxon>Xanthobacter</taxon>
    </lineage>
</organism>
<sequence length="466" mass="49344">MSSRNWNQSTAALKIRLQQAVDAGRPLWARPWIAPTAWTSGQTIQVGEVRKNSATPAQWYIAAAQGGVCGAIEPTQTNGSAVWDGTANTSVLWTHLGSSADWDNVDDPAAPTLTATGSTSVPAGYVSFNPWANRQLLTVRGAYLTQHVGSGTGIALYTFDSKSGTTVAGGSGIAFMSDATGISFQVPASVQGIRVYVDGRPVTMSNIGPNQGGWYYHTIAFGKRKERLWEVFFGKDTAAIYNIAIPSNAQIWPAPSVVPLVGAFIGDSYLQGSGYGPFLDGNTLSGHVGRLIGIDNMWRFGTGGTGLLNPGSGPFYTYRERLPQVLAQSPNVILVQGSTNDASYTQAQVNTEALALLDAIRAATTAPVFWFGPAPLSGGYSSIQIVDTAIATAVAARPNSNIFYKSLVTSVPPVFIGSHNNTNFTAFSTIGEYIGGDNVHPVDKGTMYLARRMASAYANEMLPLVA</sequence>
<proteinExistence type="predicted"/>
<name>A0ABW6ZGB3_9HYPH</name>
<evidence type="ECO:0000259" key="1">
    <source>
        <dbReference type="Pfam" id="PF13472"/>
    </source>
</evidence>
<dbReference type="Pfam" id="PF13472">
    <property type="entry name" value="Lipase_GDSL_2"/>
    <property type="match status" value="1"/>
</dbReference>
<dbReference type="InterPro" id="IPR036514">
    <property type="entry name" value="SGNH_hydro_sf"/>
</dbReference>
<evidence type="ECO:0000313" key="3">
    <source>
        <dbReference type="Proteomes" id="UP001604043"/>
    </source>
</evidence>
<dbReference type="EMBL" id="JBAFUR010000002">
    <property type="protein sequence ID" value="MFG1252740.1"/>
    <property type="molecule type" value="Genomic_DNA"/>
</dbReference>
<comment type="caution">
    <text evidence="2">The sequence shown here is derived from an EMBL/GenBank/DDBJ whole genome shotgun (WGS) entry which is preliminary data.</text>
</comment>
<dbReference type="Proteomes" id="UP001604043">
    <property type="component" value="Unassembled WGS sequence"/>
</dbReference>
<accession>A0ABW6ZGB3</accession>
<feature type="domain" description="SGNH hydrolase-type esterase" evidence="1">
    <location>
        <begin position="264"/>
        <end position="395"/>
    </location>
</feature>
<keyword evidence="3" id="KW-1185">Reference proteome</keyword>
<dbReference type="RefSeq" id="WP_394007737.1">
    <property type="nucleotide sequence ID" value="NZ_JBAFUR010000002.1"/>
</dbReference>
<dbReference type="InterPro" id="IPR013830">
    <property type="entry name" value="SGNH_hydro"/>
</dbReference>
<dbReference type="SUPFAM" id="SSF52266">
    <property type="entry name" value="SGNH hydrolase"/>
    <property type="match status" value="1"/>
</dbReference>